<evidence type="ECO:0000313" key="3">
    <source>
        <dbReference type="EMBL" id="AMW98855.1"/>
    </source>
</evidence>
<dbReference type="PROSITE" id="PS51494">
    <property type="entry name" value="SPOIVB"/>
    <property type="match status" value="1"/>
</dbReference>
<reference evidence="3 4" key="1">
    <citation type="journal article" date="2016" name="Genome Announc.">
        <title>Whole-Genome Sequence of Rummeliibacillus stabekisii Strain PP9 Isolated from Antarctic Soil.</title>
        <authorList>
            <person name="da Mota F.F."/>
            <person name="Vollu R.E."/>
            <person name="Jurelevicius D."/>
            <person name="Seldin L."/>
        </authorList>
    </citation>
    <scope>NUCLEOTIDE SEQUENCE [LARGE SCALE GENOMIC DNA]</scope>
    <source>
        <strain evidence="3 4">PP9</strain>
    </source>
</reference>
<keyword evidence="1" id="KW-0732">Signal</keyword>
<dbReference type="InterPro" id="IPR008763">
    <property type="entry name" value="Peptidase_S55"/>
</dbReference>
<feature type="chain" id="PRO_5007509347" evidence="1">
    <location>
        <begin position="28"/>
        <end position="319"/>
    </location>
</feature>
<dbReference type="EMBL" id="CP014806">
    <property type="protein sequence ID" value="AMW98855.1"/>
    <property type="molecule type" value="Genomic_DNA"/>
</dbReference>
<dbReference type="Gene3D" id="2.30.42.10">
    <property type="match status" value="1"/>
</dbReference>
<dbReference type="STRING" id="241244.ATY39_04965"/>
<dbReference type="AlphaFoldDB" id="A0A143HBK2"/>
<evidence type="ECO:0000259" key="2">
    <source>
        <dbReference type="PROSITE" id="PS51494"/>
    </source>
</evidence>
<evidence type="ECO:0000313" key="4">
    <source>
        <dbReference type="Proteomes" id="UP000076021"/>
    </source>
</evidence>
<sequence length="319" mass="34999">MRNAKRSFLSLIILLGILLSMSTMASAAKKVIPMGDSIGVELQLANVTVSNDVLLQEGSWLKRGDIVKKVNKTKIKKLENIHQILKNSSKDAIKMTVGRDGEDQTVKVRKEEMASVMNFLRDETDGIGTLTFLDPETKQYGALGHQIIDQILQEPPNFNDGSIFYARIEHIKKSIPGEPGYKISSVENGNGEIGDIELNSSYGIFGKWQNTLQPSLPKAIEIMQPSQIKKGPAKILTTIQGKKVETFDITITKVNNKSFQIEVTDPVLKEKTGGILQGMSGSPIIQNGHFAGAVTHMYIESPEKGAALPITEMLKNQPA</sequence>
<protein>
    <submittedName>
        <fullName evidence="3">Peptidase</fullName>
    </submittedName>
</protein>
<dbReference type="OrthoDB" id="9765242at2"/>
<dbReference type="Pfam" id="PF05580">
    <property type="entry name" value="Peptidase_S55"/>
    <property type="match status" value="1"/>
</dbReference>
<evidence type="ECO:0000256" key="1">
    <source>
        <dbReference type="SAM" id="SignalP"/>
    </source>
</evidence>
<keyword evidence="4" id="KW-1185">Reference proteome</keyword>
<dbReference type="RefSeq" id="WP_066786687.1">
    <property type="nucleotide sequence ID" value="NZ_CP014806.1"/>
</dbReference>
<gene>
    <name evidence="3" type="ORF">ATY39_04965</name>
</gene>
<feature type="domain" description="Peptidase S55" evidence="2">
    <location>
        <begin position="97"/>
        <end position="319"/>
    </location>
</feature>
<dbReference type="KEGG" id="rst:ATY39_04965"/>
<dbReference type="SUPFAM" id="SSF50156">
    <property type="entry name" value="PDZ domain-like"/>
    <property type="match status" value="1"/>
</dbReference>
<proteinExistence type="predicted"/>
<reference evidence="4" key="2">
    <citation type="submission" date="2016-03" db="EMBL/GenBank/DDBJ databases">
        <authorList>
            <person name="Ploux O."/>
        </authorList>
    </citation>
    <scope>NUCLEOTIDE SEQUENCE [LARGE SCALE GENOMIC DNA]</scope>
    <source>
        <strain evidence="4">PP9</strain>
    </source>
</reference>
<dbReference type="Proteomes" id="UP000076021">
    <property type="component" value="Chromosome"/>
</dbReference>
<accession>A0A143HBK2</accession>
<feature type="signal peptide" evidence="1">
    <location>
        <begin position="1"/>
        <end position="27"/>
    </location>
</feature>
<name>A0A143HBK2_9BACL</name>
<organism evidence="3 4">
    <name type="scientific">Rummeliibacillus stabekisii</name>
    <dbReference type="NCBI Taxonomy" id="241244"/>
    <lineage>
        <taxon>Bacteria</taxon>
        <taxon>Bacillati</taxon>
        <taxon>Bacillota</taxon>
        <taxon>Bacilli</taxon>
        <taxon>Bacillales</taxon>
        <taxon>Caryophanaceae</taxon>
        <taxon>Rummeliibacillus</taxon>
    </lineage>
</organism>
<dbReference type="InterPro" id="IPR036034">
    <property type="entry name" value="PDZ_sf"/>
</dbReference>